<name>A0AAN7YD65_9EURO</name>
<evidence type="ECO:0000313" key="3">
    <source>
        <dbReference type="Proteomes" id="UP001309876"/>
    </source>
</evidence>
<dbReference type="AlphaFoldDB" id="A0AAN7YD65"/>
<keyword evidence="1" id="KW-0812">Transmembrane</keyword>
<proteinExistence type="predicted"/>
<feature type="transmembrane region" description="Helical" evidence="1">
    <location>
        <begin position="24"/>
        <end position="46"/>
    </location>
</feature>
<dbReference type="Proteomes" id="UP001309876">
    <property type="component" value="Unassembled WGS sequence"/>
</dbReference>
<gene>
    <name evidence="2" type="ORF">LTR05_008083</name>
</gene>
<accession>A0AAN7YD65</accession>
<reference evidence="2 3" key="1">
    <citation type="submission" date="2023-08" db="EMBL/GenBank/DDBJ databases">
        <title>Black Yeasts Isolated from many extreme environments.</title>
        <authorList>
            <person name="Coleine C."/>
            <person name="Stajich J.E."/>
            <person name="Selbmann L."/>
        </authorList>
    </citation>
    <scope>NUCLEOTIDE SEQUENCE [LARGE SCALE GENOMIC DNA]</scope>
    <source>
        <strain evidence="2 3">CCFEE 5910</strain>
    </source>
</reference>
<organism evidence="2 3">
    <name type="scientific">Lithohypha guttulata</name>
    <dbReference type="NCBI Taxonomy" id="1690604"/>
    <lineage>
        <taxon>Eukaryota</taxon>
        <taxon>Fungi</taxon>
        <taxon>Dikarya</taxon>
        <taxon>Ascomycota</taxon>
        <taxon>Pezizomycotina</taxon>
        <taxon>Eurotiomycetes</taxon>
        <taxon>Chaetothyriomycetidae</taxon>
        <taxon>Chaetothyriales</taxon>
        <taxon>Trichomeriaceae</taxon>
        <taxon>Lithohypha</taxon>
    </lineage>
</organism>
<feature type="transmembrane region" description="Helical" evidence="1">
    <location>
        <begin position="155"/>
        <end position="177"/>
    </location>
</feature>
<keyword evidence="1" id="KW-0472">Membrane</keyword>
<protein>
    <submittedName>
        <fullName evidence="2">Uncharacterized protein</fullName>
    </submittedName>
</protein>
<dbReference type="Gene3D" id="1.20.140.150">
    <property type="match status" value="1"/>
</dbReference>
<feature type="transmembrane region" description="Helical" evidence="1">
    <location>
        <begin position="120"/>
        <end position="143"/>
    </location>
</feature>
<comment type="caution">
    <text evidence="2">The sequence shown here is derived from an EMBL/GenBank/DDBJ whole genome shotgun (WGS) entry which is preliminary data.</text>
</comment>
<evidence type="ECO:0000256" key="1">
    <source>
        <dbReference type="SAM" id="Phobius"/>
    </source>
</evidence>
<feature type="transmembrane region" description="Helical" evidence="1">
    <location>
        <begin position="199"/>
        <end position="219"/>
    </location>
</feature>
<keyword evidence="1" id="KW-1133">Transmembrane helix</keyword>
<dbReference type="EMBL" id="JAVRRJ010000010">
    <property type="protein sequence ID" value="KAK5081289.1"/>
    <property type="molecule type" value="Genomic_DNA"/>
</dbReference>
<keyword evidence="3" id="KW-1185">Reference proteome</keyword>
<sequence>MGRGFSLVPGGRGINYTGMLTRSIVFSSVLFIFLATTGMTIAAIIVPNWLSYDSVVGHGKHTSHIHKQLGLHKQCSNAASISPSPSHHHSSENNIHCTPYPRYSDCHAEDRYFCSMWRSVGFLMSFAVVLEGMTIAAFVVLILGGKQKREQGWGFMATMAALAALVQAVGMGIVIYLRDNDDKFSVPGWYLDKSWEMCTASWTLQVLVAIAITLAALCLPSEGGYELIPDSIQQEEEP</sequence>
<evidence type="ECO:0000313" key="2">
    <source>
        <dbReference type="EMBL" id="KAK5081289.1"/>
    </source>
</evidence>